<keyword evidence="1" id="KW-0472">Membrane</keyword>
<feature type="transmembrane region" description="Helical" evidence="1">
    <location>
        <begin position="38"/>
        <end position="56"/>
    </location>
</feature>
<keyword evidence="1" id="KW-1133">Transmembrane helix</keyword>
<evidence type="ECO:0000256" key="1">
    <source>
        <dbReference type="SAM" id="Phobius"/>
    </source>
</evidence>
<keyword evidence="1" id="KW-0812">Transmembrane</keyword>
<accession>A0A6M3XUC8</accession>
<dbReference type="EMBL" id="MT144848">
    <property type="protein sequence ID" value="QJI00394.1"/>
    <property type="molecule type" value="Genomic_DNA"/>
</dbReference>
<sequence length="76" mass="9121">MKIKTIWHWKNILKGIAIFIGGFFLLVLPIIWLFQPSFIISFIIGMIYGVISTLWITSKYDFWDFRVVYKVVYKEN</sequence>
<organism evidence="2">
    <name type="scientific">viral metagenome</name>
    <dbReference type="NCBI Taxonomy" id="1070528"/>
    <lineage>
        <taxon>unclassified sequences</taxon>
        <taxon>metagenomes</taxon>
        <taxon>organismal metagenomes</taxon>
    </lineage>
</organism>
<dbReference type="AlphaFoldDB" id="A0A6M3XUC8"/>
<gene>
    <name evidence="2" type="ORF">TM448B01937_0012</name>
</gene>
<proteinExistence type="predicted"/>
<name>A0A6M3XUC8_9ZZZZ</name>
<evidence type="ECO:0000313" key="2">
    <source>
        <dbReference type="EMBL" id="QJI00394.1"/>
    </source>
</evidence>
<feature type="transmembrane region" description="Helical" evidence="1">
    <location>
        <begin position="12"/>
        <end position="32"/>
    </location>
</feature>
<protein>
    <submittedName>
        <fullName evidence="2">Uncharacterized protein</fullName>
    </submittedName>
</protein>
<reference evidence="2" key="1">
    <citation type="submission" date="2020-03" db="EMBL/GenBank/DDBJ databases">
        <title>The deep terrestrial virosphere.</title>
        <authorList>
            <person name="Holmfeldt K."/>
            <person name="Nilsson E."/>
            <person name="Simone D."/>
            <person name="Lopez-Fernandez M."/>
            <person name="Wu X."/>
            <person name="de Brujin I."/>
            <person name="Lundin D."/>
            <person name="Andersson A."/>
            <person name="Bertilsson S."/>
            <person name="Dopson M."/>
        </authorList>
    </citation>
    <scope>NUCLEOTIDE SEQUENCE</scope>
    <source>
        <strain evidence="2">TM448B01937</strain>
    </source>
</reference>